<dbReference type="AlphaFoldDB" id="A0A918WDU8"/>
<reference evidence="2" key="1">
    <citation type="journal article" date="2014" name="Int. J. Syst. Evol. Microbiol.">
        <title>Complete genome sequence of Corynebacterium casei LMG S-19264T (=DSM 44701T), isolated from a smear-ripened cheese.</title>
        <authorList>
            <consortium name="US DOE Joint Genome Institute (JGI-PGF)"/>
            <person name="Walter F."/>
            <person name="Albersmeier A."/>
            <person name="Kalinowski J."/>
            <person name="Ruckert C."/>
        </authorList>
    </citation>
    <scope>NUCLEOTIDE SEQUENCE</scope>
    <source>
        <strain evidence="2">KCTC 12988</strain>
    </source>
</reference>
<feature type="compositionally biased region" description="Polar residues" evidence="1">
    <location>
        <begin position="1"/>
        <end position="17"/>
    </location>
</feature>
<dbReference type="EMBL" id="BMXI01000001">
    <property type="protein sequence ID" value="GHC42114.1"/>
    <property type="molecule type" value="Genomic_DNA"/>
</dbReference>
<reference evidence="2" key="2">
    <citation type="submission" date="2020-09" db="EMBL/GenBank/DDBJ databases">
        <authorList>
            <person name="Sun Q."/>
            <person name="Kim S."/>
        </authorList>
    </citation>
    <scope>NUCLEOTIDE SEQUENCE</scope>
    <source>
        <strain evidence="2">KCTC 12988</strain>
    </source>
</reference>
<evidence type="ECO:0000256" key="1">
    <source>
        <dbReference type="SAM" id="MobiDB-lite"/>
    </source>
</evidence>
<accession>A0A918WDU8</accession>
<proteinExistence type="predicted"/>
<sequence>MATTQERNQNRSRPTKSNSERRKRQAVHRKRLVALGMDEAVVALMSSKDVRDKLKRPAKVAKEFADKK</sequence>
<dbReference type="Proteomes" id="UP000644507">
    <property type="component" value="Unassembled WGS sequence"/>
</dbReference>
<keyword evidence="3" id="KW-1185">Reference proteome</keyword>
<gene>
    <name evidence="2" type="ORF">GCM10007100_03800</name>
</gene>
<protein>
    <submittedName>
        <fullName evidence="2">Uncharacterized protein</fullName>
    </submittedName>
</protein>
<name>A0A918WDU8_9BACT</name>
<dbReference type="RefSeq" id="WP_189566825.1">
    <property type="nucleotide sequence ID" value="NZ_BMXI01000001.1"/>
</dbReference>
<evidence type="ECO:0000313" key="2">
    <source>
        <dbReference type="EMBL" id="GHC42114.1"/>
    </source>
</evidence>
<evidence type="ECO:0000313" key="3">
    <source>
        <dbReference type="Proteomes" id="UP000644507"/>
    </source>
</evidence>
<organism evidence="2 3">
    <name type="scientific">Roseibacillus persicicus</name>
    <dbReference type="NCBI Taxonomy" id="454148"/>
    <lineage>
        <taxon>Bacteria</taxon>
        <taxon>Pseudomonadati</taxon>
        <taxon>Verrucomicrobiota</taxon>
        <taxon>Verrucomicrobiia</taxon>
        <taxon>Verrucomicrobiales</taxon>
        <taxon>Verrucomicrobiaceae</taxon>
        <taxon>Roseibacillus</taxon>
    </lineage>
</organism>
<comment type="caution">
    <text evidence="2">The sequence shown here is derived from an EMBL/GenBank/DDBJ whole genome shotgun (WGS) entry which is preliminary data.</text>
</comment>
<feature type="region of interest" description="Disordered" evidence="1">
    <location>
        <begin position="1"/>
        <end position="28"/>
    </location>
</feature>